<comment type="caution">
    <text evidence="7">The sequence shown here is derived from an EMBL/GenBank/DDBJ whole genome shotgun (WGS) entry which is preliminary data.</text>
</comment>
<evidence type="ECO:0000256" key="3">
    <source>
        <dbReference type="ARBA" id="ARBA00009734"/>
    </source>
</evidence>
<sequence length="185" mass="20475">MFRFVSVILNIPSHLDIMPLHKPPSITPLNAYLTAAILQARTLDVVTLFHKPSVPASQHTLNLLKIAHATATETTTLDQASDNTAQALRERGEFELEVTEEPPTADQLRSIIDYATRTDPKRSISDIVRGAKDAADALKKVKEDGETFVRPVTVDWINGQAVLGDNESQILKMLKQLPEDENKKA</sequence>
<proteinExistence type="inferred from homology"/>
<reference evidence="8" key="1">
    <citation type="journal article" date="2014" name="Genome Announc.">
        <title>Draft genome sequence of the formaldehyde-resistant fungus Byssochlamys spectabilis No. 5 (anamorph Paecilomyces variotii No. 5) (NBRC109023).</title>
        <authorList>
            <person name="Oka T."/>
            <person name="Ekino K."/>
            <person name="Fukuda K."/>
            <person name="Nomura Y."/>
        </authorList>
    </citation>
    <scope>NUCLEOTIDE SEQUENCE [LARGE SCALE GENOMIC DNA]</scope>
    <source>
        <strain evidence="8">No. 5 / NBRC 109023</strain>
    </source>
</reference>
<keyword evidence="8" id="KW-1185">Reference proteome</keyword>
<dbReference type="HOGENOM" id="CLU_126094_0_0_1"/>
<keyword evidence="4" id="KW-0809">Transit peptide</keyword>
<dbReference type="Pfam" id="PF07955">
    <property type="entry name" value="DUF1687"/>
    <property type="match status" value="1"/>
</dbReference>
<evidence type="ECO:0000313" key="8">
    <source>
        <dbReference type="Proteomes" id="UP000018001"/>
    </source>
</evidence>
<comment type="function">
    <text evidence="1">Putative mitochondrial redox protein which could be involved in the reduction of small toxic molecules.</text>
</comment>
<name>V5G343_BYSSN</name>
<dbReference type="InterPro" id="IPR036249">
    <property type="entry name" value="Thioredoxin-like_sf"/>
</dbReference>
<dbReference type="InParanoid" id="V5G343"/>
<dbReference type="PANTHER" id="PTHR28071:SF1">
    <property type="entry name" value="REDOX PROTEIN FMP46, MITOCHONDRIAL-RELATED"/>
    <property type="match status" value="1"/>
</dbReference>
<evidence type="ECO:0000256" key="2">
    <source>
        <dbReference type="ARBA" id="ARBA00004173"/>
    </source>
</evidence>
<comment type="subcellular location">
    <subcellularLocation>
        <location evidence="2">Mitochondrion</location>
    </subcellularLocation>
</comment>
<dbReference type="Proteomes" id="UP000018001">
    <property type="component" value="Unassembled WGS sequence"/>
</dbReference>
<dbReference type="GO" id="GO:0005739">
    <property type="term" value="C:mitochondrion"/>
    <property type="evidence" value="ECO:0007669"/>
    <property type="project" value="UniProtKB-SubCell"/>
</dbReference>
<evidence type="ECO:0000256" key="4">
    <source>
        <dbReference type="ARBA" id="ARBA00022946"/>
    </source>
</evidence>
<dbReference type="GO" id="GO:0016491">
    <property type="term" value="F:oxidoreductase activity"/>
    <property type="evidence" value="ECO:0007669"/>
    <property type="project" value="UniProtKB-KW"/>
</dbReference>
<dbReference type="InterPro" id="IPR012882">
    <property type="entry name" value="Fmp46"/>
</dbReference>
<evidence type="ECO:0000313" key="7">
    <source>
        <dbReference type="EMBL" id="GAD98843.1"/>
    </source>
</evidence>
<keyword evidence="6" id="KW-0496">Mitochondrion</keyword>
<organism evidence="7 8">
    <name type="scientific">Byssochlamys spectabilis (strain No. 5 / NBRC 109023)</name>
    <name type="common">Paecilomyces variotii</name>
    <dbReference type="NCBI Taxonomy" id="1356009"/>
    <lineage>
        <taxon>Eukaryota</taxon>
        <taxon>Fungi</taxon>
        <taxon>Dikarya</taxon>
        <taxon>Ascomycota</taxon>
        <taxon>Pezizomycotina</taxon>
        <taxon>Eurotiomycetes</taxon>
        <taxon>Eurotiomycetidae</taxon>
        <taxon>Eurotiales</taxon>
        <taxon>Thermoascaceae</taxon>
        <taxon>Paecilomyces</taxon>
    </lineage>
</organism>
<dbReference type="EMBL" id="BAUL01000264">
    <property type="protein sequence ID" value="GAD98843.1"/>
    <property type="molecule type" value="Genomic_DNA"/>
</dbReference>
<protein>
    <recommendedName>
        <fullName evidence="9">Thioredoxin-like protein</fullName>
    </recommendedName>
</protein>
<dbReference type="PANTHER" id="PTHR28071">
    <property type="entry name" value="REDOX PROTEIN FMP46, MITOCHONDRIAL-RELATED"/>
    <property type="match status" value="1"/>
</dbReference>
<dbReference type="AlphaFoldDB" id="V5G343"/>
<dbReference type="Gene3D" id="3.40.30.10">
    <property type="entry name" value="Glutaredoxin"/>
    <property type="match status" value="1"/>
</dbReference>
<dbReference type="SUPFAM" id="SSF52833">
    <property type="entry name" value="Thioredoxin-like"/>
    <property type="match status" value="1"/>
</dbReference>
<evidence type="ECO:0008006" key="9">
    <source>
        <dbReference type="Google" id="ProtNLM"/>
    </source>
</evidence>
<comment type="similarity">
    <text evidence="3">Belongs to the FMP46 family.</text>
</comment>
<keyword evidence="5" id="KW-0560">Oxidoreductase</keyword>
<evidence type="ECO:0000256" key="5">
    <source>
        <dbReference type="ARBA" id="ARBA00023002"/>
    </source>
</evidence>
<evidence type="ECO:0000256" key="6">
    <source>
        <dbReference type="ARBA" id="ARBA00023128"/>
    </source>
</evidence>
<dbReference type="OrthoDB" id="59229at2759"/>
<dbReference type="eggNOG" id="ENOG502S4MH">
    <property type="taxonomic scope" value="Eukaryota"/>
</dbReference>
<evidence type="ECO:0000256" key="1">
    <source>
        <dbReference type="ARBA" id="ARBA00002963"/>
    </source>
</evidence>
<gene>
    <name evidence="7" type="ORF">PVAR5_7545</name>
</gene>
<accession>V5G343</accession>